<protein>
    <submittedName>
        <fullName evidence="2">Uncharacterized protein</fullName>
    </submittedName>
</protein>
<proteinExistence type="predicted"/>
<gene>
    <name evidence="2" type="ORF">SAMN05421756_102316</name>
</gene>
<accession>A0A1H9CSU6</accession>
<feature type="transmembrane region" description="Helical" evidence="1">
    <location>
        <begin position="21"/>
        <end position="42"/>
    </location>
</feature>
<keyword evidence="3" id="KW-1185">Reference proteome</keyword>
<keyword evidence="1" id="KW-1133">Transmembrane helix</keyword>
<evidence type="ECO:0000313" key="2">
    <source>
        <dbReference type="EMBL" id="SEQ04244.1"/>
    </source>
</evidence>
<evidence type="ECO:0000313" key="3">
    <source>
        <dbReference type="Proteomes" id="UP000198504"/>
    </source>
</evidence>
<keyword evidence="1" id="KW-0812">Transmembrane</keyword>
<keyword evidence="1" id="KW-0472">Membrane</keyword>
<name>A0A1H9CSU6_9ACTN</name>
<dbReference type="STRING" id="1036181.SAMN05421756_102316"/>
<organism evidence="2 3">
    <name type="scientific">Microlunatus flavus</name>
    <dbReference type="NCBI Taxonomy" id="1036181"/>
    <lineage>
        <taxon>Bacteria</taxon>
        <taxon>Bacillati</taxon>
        <taxon>Actinomycetota</taxon>
        <taxon>Actinomycetes</taxon>
        <taxon>Propionibacteriales</taxon>
        <taxon>Propionibacteriaceae</taxon>
        <taxon>Microlunatus</taxon>
    </lineage>
</organism>
<evidence type="ECO:0000256" key="1">
    <source>
        <dbReference type="SAM" id="Phobius"/>
    </source>
</evidence>
<sequence length="504" mass="52623">MPAAVGPEVLEVAPRQADRRLLLVLGVGALLVALVLGGLALVDRVRGGASSPRGLAERVVTALDHEDLAALGRLVEPSERAALLRTGAALSQHLADLGLPEAVGGGSRPRHPLDGLDLSLTGASPHVESQDGDVAVVGLGPLVVRVRSDPDRAHGLLRTWFADRRMSAPEDETYAVDDLPALGVRKRLVTVERDGRWYVSVLATLLGPGVPPGSLADVEALDPAPSPTPGAAVEATVRALLDPVTRRDPTALARTLDASGSDTVQLWAAQLAIVGLDRPPAPITALSTSPGTDDGTRAVVRVGALTVGTGSGFDLDGPCVTTNGDRACLRSSGYRYAGGAGTLGQLELLGHDGAFSLTAVHDDAGWRTSLPESLADAVIGYADGLTRAQVLMVLNTERSDTPSAVLEPDRPQDVTFTSGGYALLTVPVTQAGLLRVVPSPTGGNRASLYAPDGQPALQPFFPNDSVYRVTPGEHTLLVWADDEFSDTLRTGRPYVQRVEVRSIR</sequence>
<reference evidence="3" key="1">
    <citation type="submission" date="2016-10" db="EMBL/GenBank/DDBJ databases">
        <authorList>
            <person name="Varghese N."/>
            <person name="Submissions S."/>
        </authorList>
    </citation>
    <scope>NUCLEOTIDE SEQUENCE [LARGE SCALE GENOMIC DNA]</scope>
    <source>
        <strain evidence="3">CGMCC 4.6856</strain>
    </source>
</reference>
<dbReference type="AlphaFoldDB" id="A0A1H9CSU6"/>
<dbReference type="EMBL" id="FOFA01000002">
    <property type="protein sequence ID" value="SEQ04244.1"/>
    <property type="molecule type" value="Genomic_DNA"/>
</dbReference>
<dbReference type="RefSeq" id="WP_091178208.1">
    <property type="nucleotide sequence ID" value="NZ_FOFA01000002.1"/>
</dbReference>
<dbReference type="Proteomes" id="UP000198504">
    <property type="component" value="Unassembled WGS sequence"/>
</dbReference>